<dbReference type="AlphaFoldDB" id="A0A397TX70"/>
<dbReference type="GO" id="GO:0005737">
    <property type="term" value="C:cytoplasm"/>
    <property type="evidence" value="ECO:0007669"/>
    <property type="project" value="TreeGrafter"/>
</dbReference>
<dbReference type="GO" id="GO:0009378">
    <property type="term" value="F:four-way junction helicase activity"/>
    <property type="evidence" value="ECO:0007669"/>
    <property type="project" value="TreeGrafter"/>
</dbReference>
<comment type="caution">
    <text evidence="7">The sequence shown here is derived from an EMBL/GenBank/DDBJ whole genome shotgun (WGS) entry which is preliminary data.</text>
</comment>
<sequence length="155" mass="17721">MAQMAKSHLEEREASTKQKPINHLTQTGELTKITLYYTAPEKSARPPIGETGSWGRLGFLKQQYPTVPLLLLTATASSANIEAIRIILNIEQNNFEIIYSTNLLYQKIQYEIISKKNRKDTIIEEMAKMISTIKDSKSIIYCARKKNCEEIRDVL</sequence>
<dbReference type="PANTHER" id="PTHR13710">
    <property type="entry name" value="DNA HELICASE RECQ FAMILY MEMBER"/>
    <property type="match status" value="1"/>
</dbReference>
<evidence type="ECO:0000256" key="1">
    <source>
        <dbReference type="ARBA" id="ARBA00005446"/>
    </source>
</evidence>
<evidence type="ECO:0000256" key="2">
    <source>
        <dbReference type="ARBA" id="ARBA00023125"/>
    </source>
</evidence>
<evidence type="ECO:0000313" key="7">
    <source>
        <dbReference type="EMBL" id="RIB02642.1"/>
    </source>
</evidence>
<feature type="compositionally biased region" description="Basic and acidic residues" evidence="6">
    <location>
        <begin position="7"/>
        <end position="16"/>
    </location>
</feature>
<accession>A0A397TX70</accession>
<dbReference type="Proteomes" id="UP000266673">
    <property type="component" value="Unassembled WGS sequence"/>
</dbReference>
<dbReference type="GO" id="GO:0043138">
    <property type="term" value="F:3'-5' DNA helicase activity"/>
    <property type="evidence" value="ECO:0007669"/>
    <property type="project" value="UniProtKB-EC"/>
</dbReference>
<dbReference type="GO" id="GO:0005694">
    <property type="term" value="C:chromosome"/>
    <property type="evidence" value="ECO:0007669"/>
    <property type="project" value="TreeGrafter"/>
</dbReference>
<keyword evidence="3" id="KW-0413">Isomerase</keyword>
<dbReference type="InterPro" id="IPR027417">
    <property type="entry name" value="P-loop_NTPase"/>
</dbReference>
<keyword evidence="2" id="KW-0238">DNA-binding</keyword>
<comment type="similarity">
    <text evidence="1">Belongs to the helicase family. RecQ subfamily.</text>
</comment>
<dbReference type="STRING" id="44941.A0A397TX70"/>
<evidence type="ECO:0000256" key="3">
    <source>
        <dbReference type="ARBA" id="ARBA00023235"/>
    </source>
</evidence>
<evidence type="ECO:0000256" key="5">
    <source>
        <dbReference type="ARBA" id="ARBA00034808"/>
    </source>
</evidence>
<dbReference type="SUPFAM" id="SSF52540">
    <property type="entry name" value="P-loop containing nucleoside triphosphate hydrolases"/>
    <property type="match status" value="1"/>
</dbReference>
<reference evidence="7 8" key="1">
    <citation type="submission" date="2018-06" db="EMBL/GenBank/DDBJ databases">
        <title>Comparative genomics reveals the genomic features of Rhizophagus irregularis, R. cerebriforme, R. diaphanum and Gigaspora rosea, and their symbiotic lifestyle signature.</title>
        <authorList>
            <person name="Morin E."/>
            <person name="San Clemente H."/>
            <person name="Chen E.C.H."/>
            <person name="De La Providencia I."/>
            <person name="Hainaut M."/>
            <person name="Kuo A."/>
            <person name="Kohler A."/>
            <person name="Murat C."/>
            <person name="Tang N."/>
            <person name="Roy S."/>
            <person name="Loubradou J."/>
            <person name="Henrissat B."/>
            <person name="Grigoriev I.V."/>
            <person name="Corradi N."/>
            <person name="Roux C."/>
            <person name="Martin F.M."/>
        </authorList>
    </citation>
    <scope>NUCLEOTIDE SEQUENCE [LARGE SCALE GENOMIC DNA]</scope>
    <source>
        <strain evidence="7 8">DAOM 194757</strain>
    </source>
</reference>
<dbReference type="EC" id="5.6.2.4" evidence="5"/>
<evidence type="ECO:0000313" key="8">
    <source>
        <dbReference type="Proteomes" id="UP000266673"/>
    </source>
</evidence>
<dbReference type="GO" id="GO:0003677">
    <property type="term" value="F:DNA binding"/>
    <property type="evidence" value="ECO:0007669"/>
    <property type="project" value="UniProtKB-KW"/>
</dbReference>
<proteinExistence type="inferred from homology"/>
<dbReference type="PANTHER" id="PTHR13710:SF105">
    <property type="entry name" value="ATP-DEPENDENT DNA HELICASE Q1"/>
    <property type="match status" value="1"/>
</dbReference>
<keyword evidence="8" id="KW-1185">Reference proteome</keyword>
<dbReference type="EMBL" id="QKWP01002631">
    <property type="protein sequence ID" value="RIB02642.1"/>
    <property type="molecule type" value="Genomic_DNA"/>
</dbReference>
<dbReference type="GO" id="GO:0000724">
    <property type="term" value="P:double-strand break repair via homologous recombination"/>
    <property type="evidence" value="ECO:0007669"/>
    <property type="project" value="TreeGrafter"/>
</dbReference>
<name>A0A397TX70_9GLOM</name>
<comment type="catalytic activity">
    <reaction evidence="4">
        <text>Couples ATP hydrolysis with the unwinding of duplex DNA by translocating in the 3'-5' direction.</text>
        <dbReference type="EC" id="5.6.2.4"/>
    </reaction>
</comment>
<feature type="region of interest" description="Disordered" evidence="6">
    <location>
        <begin position="1"/>
        <end position="20"/>
    </location>
</feature>
<evidence type="ECO:0000256" key="6">
    <source>
        <dbReference type="SAM" id="MobiDB-lite"/>
    </source>
</evidence>
<gene>
    <name evidence="7" type="ORF">C2G38_2227283</name>
</gene>
<evidence type="ECO:0000256" key="4">
    <source>
        <dbReference type="ARBA" id="ARBA00034617"/>
    </source>
</evidence>
<organism evidence="7 8">
    <name type="scientific">Gigaspora rosea</name>
    <dbReference type="NCBI Taxonomy" id="44941"/>
    <lineage>
        <taxon>Eukaryota</taxon>
        <taxon>Fungi</taxon>
        <taxon>Fungi incertae sedis</taxon>
        <taxon>Mucoromycota</taxon>
        <taxon>Glomeromycotina</taxon>
        <taxon>Glomeromycetes</taxon>
        <taxon>Diversisporales</taxon>
        <taxon>Gigasporaceae</taxon>
        <taxon>Gigaspora</taxon>
    </lineage>
</organism>
<protein>
    <recommendedName>
        <fullName evidence="5">DNA 3'-5' helicase</fullName>
        <ecNumber evidence="5">5.6.2.4</ecNumber>
    </recommendedName>
</protein>